<gene>
    <name evidence="1" type="ORF">A3Q56_03096</name>
</gene>
<dbReference type="AlphaFoldDB" id="A0A177B678"/>
<name>A0A177B678_9BILA</name>
<dbReference type="EMBL" id="LWCA01000327">
    <property type="protein sequence ID" value="OAF69153.1"/>
    <property type="molecule type" value="Genomic_DNA"/>
</dbReference>
<dbReference type="Proteomes" id="UP000078046">
    <property type="component" value="Unassembled WGS sequence"/>
</dbReference>
<evidence type="ECO:0000313" key="2">
    <source>
        <dbReference type="Proteomes" id="UP000078046"/>
    </source>
</evidence>
<reference evidence="1 2" key="1">
    <citation type="submission" date="2016-04" db="EMBL/GenBank/DDBJ databases">
        <title>The genome of Intoshia linei affirms orthonectids as highly simplified spiralians.</title>
        <authorList>
            <person name="Mikhailov K.V."/>
            <person name="Slusarev G.S."/>
            <person name="Nikitin M.A."/>
            <person name="Logacheva M.D."/>
            <person name="Penin A."/>
            <person name="Aleoshin V."/>
            <person name="Panchin Y.V."/>
        </authorList>
    </citation>
    <scope>NUCLEOTIDE SEQUENCE [LARGE SCALE GENOMIC DNA]</scope>
    <source>
        <strain evidence="1">Intl2013</strain>
        <tissue evidence="1">Whole animal</tissue>
    </source>
</reference>
<accession>A0A177B678</accession>
<organism evidence="1 2">
    <name type="scientific">Intoshia linei</name>
    <dbReference type="NCBI Taxonomy" id="1819745"/>
    <lineage>
        <taxon>Eukaryota</taxon>
        <taxon>Metazoa</taxon>
        <taxon>Spiralia</taxon>
        <taxon>Lophotrochozoa</taxon>
        <taxon>Mesozoa</taxon>
        <taxon>Orthonectida</taxon>
        <taxon>Rhopaluridae</taxon>
        <taxon>Intoshia</taxon>
    </lineage>
</organism>
<sequence>MFYHTHDSCFYQDVLDLIIYTPEDTDEAMINFFDALPNDSKEELMKIIPEADPKVDIRRLGGRMIRCTSARQLCSFLLSQEHEHQGV</sequence>
<comment type="caution">
    <text evidence="1">The sequence shown here is derived from an EMBL/GenBank/DDBJ whole genome shotgun (WGS) entry which is preliminary data.</text>
</comment>
<evidence type="ECO:0000313" key="1">
    <source>
        <dbReference type="EMBL" id="OAF69153.1"/>
    </source>
</evidence>
<protein>
    <submittedName>
        <fullName evidence="1">Uncharacterized protein</fullName>
    </submittedName>
</protein>
<proteinExistence type="predicted"/>
<keyword evidence="2" id="KW-1185">Reference proteome</keyword>